<dbReference type="HAMAP" id="MF_02004">
    <property type="entry name" value="Val_tRNA_synth_type1"/>
    <property type="match status" value="1"/>
</dbReference>
<dbReference type="InterPro" id="IPR002303">
    <property type="entry name" value="Valyl-tRNA_ligase"/>
</dbReference>
<dbReference type="CDD" id="cd00817">
    <property type="entry name" value="ValRS_core"/>
    <property type="match status" value="1"/>
</dbReference>
<dbReference type="InterPro" id="IPR033705">
    <property type="entry name" value="Anticodon_Ia_Val"/>
</dbReference>
<evidence type="ECO:0000256" key="1">
    <source>
        <dbReference type="ARBA" id="ARBA00004496"/>
    </source>
</evidence>
<evidence type="ECO:0000256" key="6">
    <source>
        <dbReference type="ARBA" id="ARBA00022840"/>
    </source>
</evidence>
<keyword evidence="4 11" id="KW-0436">Ligase</keyword>
<dbReference type="InterPro" id="IPR009080">
    <property type="entry name" value="tRNAsynth_Ia_anticodon-bd"/>
</dbReference>
<organism evidence="15 16">
    <name type="scientific">Candidatus Scatenecus faecavium</name>
    <dbReference type="NCBI Taxonomy" id="2840915"/>
    <lineage>
        <taxon>Bacteria</taxon>
        <taxon>Candidatus Scatenecus</taxon>
    </lineage>
</organism>
<evidence type="ECO:0000313" key="16">
    <source>
        <dbReference type="Proteomes" id="UP000824139"/>
    </source>
</evidence>
<dbReference type="InterPro" id="IPR001412">
    <property type="entry name" value="aa-tRNA-synth_I_CS"/>
</dbReference>
<comment type="similarity">
    <text evidence="11">Belongs to the class-I aminoacyl-tRNA synthetase family. ValS type 1 subfamily.</text>
</comment>
<keyword evidence="9 11" id="KW-0030">Aminoacyl-tRNA synthetase</keyword>
<feature type="short sequence motif" description="'KMSKS' region" evidence="11">
    <location>
        <begin position="529"/>
        <end position="533"/>
    </location>
</feature>
<comment type="catalytic activity">
    <reaction evidence="10 11">
        <text>tRNA(Val) + L-valine + ATP = L-valyl-tRNA(Val) + AMP + diphosphate</text>
        <dbReference type="Rhea" id="RHEA:10704"/>
        <dbReference type="Rhea" id="RHEA-COMP:9672"/>
        <dbReference type="Rhea" id="RHEA-COMP:9708"/>
        <dbReference type="ChEBI" id="CHEBI:30616"/>
        <dbReference type="ChEBI" id="CHEBI:33019"/>
        <dbReference type="ChEBI" id="CHEBI:57762"/>
        <dbReference type="ChEBI" id="CHEBI:78442"/>
        <dbReference type="ChEBI" id="CHEBI:78537"/>
        <dbReference type="ChEBI" id="CHEBI:456215"/>
        <dbReference type="EC" id="6.1.1.9"/>
    </reaction>
</comment>
<evidence type="ECO:0000256" key="9">
    <source>
        <dbReference type="ARBA" id="ARBA00023146"/>
    </source>
</evidence>
<keyword evidence="8 11" id="KW-0175">Coiled coil</keyword>
<comment type="function">
    <text evidence="11">Catalyzes the attachment of valine to tRNA(Val). As ValRS can inadvertently accommodate and process structurally similar amino acids such as threonine, to avoid such errors, it has a 'posttransfer' editing activity that hydrolyzes mischarged Thr-tRNA(Val) in a tRNA-dependent manner.</text>
</comment>
<comment type="caution">
    <text evidence="15">The sequence shown here is derived from an EMBL/GenBank/DDBJ whole genome shotgun (WGS) entry which is preliminary data.</text>
</comment>
<dbReference type="InterPro" id="IPR009008">
    <property type="entry name" value="Val/Leu/Ile-tRNA-synth_edit"/>
</dbReference>
<dbReference type="FunFam" id="3.40.50.620:FF:000032">
    <property type="entry name" value="Valine--tRNA ligase"/>
    <property type="match status" value="1"/>
</dbReference>
<dbReference type="Pfam" id="PF08264">
    <property type="entry name" value="Anticodon_1"/>
    <property type="match status" value="1"/>
</dbReference>
<dbReference type="FunFam" id="3.90.740.10:FF:000005">
    <property type="entry name" value="Valine--tRNA ligase, mitochondrial"/>
    <property type="match status" value="1"/>
</dbReference>
<comment type="subunit">
    <text evidence="2 11">Monomer.</text>
</comment>
<dbReference type="AlphaFoldDB" id="A0A9D1FVM1"/>
<dbReference type="InterPro" id="IPR019499">
    <property type="entry name" value="Val-tRNA_synth_tRNA-bd"/>
</dbReference>
<dbReference type="InterPro" id="IPR010978">
    <property type="entry name" value="tRNA-bd_arm"/>
</dbReference>
<dbReference type="Pfam" id="PF00133">
    <property type="entry name" value="tRNA-synt_1"/>
    <property type="match status" value="2"/>
</dbReference>
<feature type="binding site" evidence="11">
    <location>
        <position position="532"/>
    </location>
    <ligand>
        <name>ATP</name>
        <dbReference type="ChEBI" id="CHEBI:30616"/>
    </ligand>
</feature>
<evidence type="ECO:0000256" key="10">
    <source>
        <dbReference type="ARBA" id="ARBA00047552"/>
    </source>
</evidence>
<dbReference type="SUPFAM" id="SSF47323">
    <property type="entry name" value="Anticodon-binding domain of a subclass of class I aminoacyl-tRNA synthetases"/>
    <property type="match status" value="1"/>
</dbReference>
<evidence type="ECO:0000256" key="8">
    <source>
        <dbReference type="ARBA" id="ARBA00023054"/>
    </source>
</evidence>
<evidence type="ECO:0000259" key="13">
    <source>
        <dbReference type="Pfam" id="PF08264"/>
    </source>
</evidence>
<dbReference type="Gene3D" id="1.10.287.380">
    <property type="entry name" value="Valyl-tRNA synthetase, C-terminal domain"/>
    <property type="match status" value="1"/>
</dbReference>
<dbReference type="Gene3D" id="1.10.730.10">
    <property type="entry name" value="Isoleucyl-tRNA Synthetase, Domain 1"/>
    <property type="match status" value="1"/>
</dbReference>
<dbReference type="GO" id="GO:0002161">
    <property type="term" value="F:aminoacyl-tRNA deacylase activity"/>
    <property type="evidence" value="ECO:0007669"/>
    <property type="project" value="InterPro"/>
</dbReference>
<dbReference type="Gene3D" id="3.40.50.620">
    <property type="entry name" value="HUPs"/>
    <property type="match status" value="2"/>
</dbReference>
<feature type="domain" description="Valyl-tRNA synthetase tRNA-binding arm" evidence="14">
    <location>
        <begin position="818"/>
        <end position="883"/>
    </location>
</feature>
<name>A0A9D1FVM1_9BACT</name>
<dbReference type="SUPFAM" id="SSF52374">
    <property type="entry name" value="Nucleotidylyl transferase"/>
    <property type="match status" value="1"/>
</dbReference>
<keyword evidence="6 11" id="KW-0067">ATP-binding</keyword>
<dbReference type="FunFam" id="1.10.730.10:FF:000014">
    <property type="entry name" value="Valine--tRNA ligase"/>
    <property type="match status" value="1"/>
</dbReference>
<dbReference type="EC" id="6.1.1.9" evidence="11"/>
<evidence type="ECO:0000259" key="12">
    <source>
        <dbReference type="Pfam" id="PF00133"/>
    </source>
</evidence>
<feature type="short sequence motif" description="'HIGH' region" evidence="11">
    <location>
        <begin position="52"/>
        <end position="62"/>
    </location>
</feature>
<accession>A0A9D1FVM1</accession>
<dbReference type="FunFam" id="3.40.50.620:FF:000098">
    <property type="entry name" value="Valine--tRNA ligase"/>
    <property type="match status" value="1"/>
</dbReference>
<feature type="coiled-coil region" evidence="11">
    <location>
        <begin position="816"/>
        <end position="878"/>
    </location>
</feature>
<evidence type="ECO:0000259" key="14">
    <source>
        <dbReference type="Pfam" id="PF10458"/>
    </source>
</evidence>
<protein>
    <recommendedName>
        <fullName evidence="11">Valine--tRNA ligase</fullName>
        <ecNumber evidence="11">6.1.1.9</ecNumber>
    </recommendedName>
    <alternativeName>
        <fullName evidence="11">Valyl-tRNA synthetase</fullName>
        <shortName evidence="11">ValRS</shortName>
    </alternativeName>
</protein>
<dbReference type="GO" id="GO:0005524">
    <property type="term" value="F:ATP binding"/>
    <property type="evidence" value="ECO:0007669"/>
    <property type="project" value="UniProtKB-UniRule"/>
</dbReference>
<evidence type="ECO:0000313" key="15">
    <source>
        <dbReference type="EMBL" id="HIS82835.1"/>
    </source>
</evidence>
<dbReference type="NCBIfam" id="TIGR00422">
    <property type="entry name" value="valS"/>
    <property type="match status" value="1"/>
</dbReference>
<keyword evidence="3 11" id="KW-0963">Cytoplasm</keyword>
<evidence type="ECO:0000256" key="7">
    <source>
        <dbReference type="ARBA" id="ARBA00022917"/>
    </source>
</evidence>
<dbReference type="InterPro" id="IPR014729">
    <property type="entry name" value="Rossmann-like_a/b/a_fold"/>
</dbReference>
<dbReference type="NCBIfam" id="NF004349">
    <property type="entry name" value="PRK05729.1"/>
    <property type="match status" value="1"/>
</dbReference>
<keyword evidence="5 11" id="KW-0547">Nucleotide-binding</keyword>
<dbReference type="GO" id="GO:0005829">
    <property type="term" value="C:cytosol"/>
    <property type="evidence" value="ECO:0007669"/>
    <property type="project" value="TreeGrafter"/>
</dbReference>
<comment type="subcellular location">
    <subcellularLocation>
        <location evidence="1 11">Cytoplasm</location>
    </subcellularLocation>
</comment>
<dbReference type="CDD" id="cd07962">
    <property type="entry name" value="Anticodon_Ia_Val"/>
    <property type="match status" value="1"/>
</dbReference>
<dbReference type="GO" id="GO:0004832">
    <property type="term" value="F:valine-tRNA ligase activity"/>
    <property type="evidence" value="ECO:0007669"/>
    <property type="project" value="UniProtKB-UniRule"/>
</dbReference>
<dbReference type="SUPFAM" id="SSF46589">
    <property type="entry name" value="tRNA-binding arm"/>
    <property type="match status" value="1"/>
</dbReference>
<dbReference type="PRINTS" id="PR00986">
    <property type="entry name" value="TRNASYNTHVAL"/>
</dbReference>
<dbReference type="PANTHER" id="PTHR11946:SF93">
    <property type="entry name" value="VALINE--TRNA LIGASE, CHLOROPLASTIC_MITOCHONDRIAL 2"/>
    <property type="match status" value="1"/>
</dbReference>
<dbReference type="PROSITE" id="PS00178">
    <property type="entry name" value="AA_TRNA_LIGASE_I"/>
    <property type="match status" value="1"/>
</dbReference>
<evidence type="ECO:0000256" key="5">
    <source>
        <dbReference type="ARBA" id="ARBA00022741"/>
    </source>
</evidence>
<dbReference type="InterPro" id="IPR037118">
    <property type="entry name" value="Val-tRNA_synth_C_sf"/>
</dbReference>
<dbReference type="Gene3D" id="3.90.740.10">
    <property type="entry name" value="Valyl/Leucyl/Isoleucyl-tRNA synthetase, editing domain"/>
    <property type="match status" value="2"/>
</dbReference>
<comment type="domain">
    <text evidence="11">ValRS has two distinct active sites: one for aminoacylation and one for editing. The misactivated threonine is translocated from the active site to the editing site.</text>
</comment>
<dbReference type="InterPro" id="IPR002300">
    <property type="entry name" value="aa-tRNA-synth_Ia"/>
</dbReference>
<dbReference type="InterPro" id="IPR013155">
    <property type="entry name" value="M/V/L/I-tRNA-synth_anticd-bd"/>
</dbReference>
<comment type="domain">
    <text evidence="11">The C-terminal coiled-coil domain is crucial for aminoacylation activity.</text>
</comment>
<evidence type="ECO:0000256" key="4">
    <source>
        <dbReference type="ARBA" id="ARBA00022598"/>
    </source>
</evidence>
<keyword evidence="7 11" id="KW-0648">Protein biosynthesis</keyword>
<gene>
    <name evidence="11" type="primary">valS</name>
    <name evidence="15" type="ORF">IAD41_04440</name>
</gene>
<dbReference type="GO" id="GO:0006438">
    <property type="term" value="P:valyl-tRNA aminoacylation"/>
    <property type="evidence" value="ECO:0007669"/>
    <property type="project" value="UniProtKB-UniRule"/>
</dbReference>
<sequence>MTDTAIKIEDLPTVYDPKATEESIYKFWEEGGFFKADAKSKKPPYSIVIPPPNVTGVLHMGHALDETLQDILTRYHRMAGFETLWLPGTDHAGIATQNVVEKKLREQGLSRYDLGREKFLDETWKWANQHKSAILDQCKRLGASFDRSRERFTFDEGCSDAVKEVFVRLYEKGLIYKGKYIVNWCPRCNSAISDVETEYVTEQGHMWEISYPLKGESGAIIVATTRPETIFGDVAIAVHPSDHKYSELIGKTVVIPLSGREIPIIADEYVDKSFGTGAVKITPAHDPNDYEVGKRHNLKPIWVINEDGTMKACGEVPPELHGLDRYEAREKIVGMLSYKNFLLRTRDHEHNVGKCQRCGTTIEPLLSEQWFVKMEPLAKEAIAAVKDGRIKFVPDRWEKNYLGWMENIRDWCISRQLWWGHQIPAYYHKTTGEMVVARENPDPANYVQDPDVLDTWFSSGLWPFSTMGWPNTDAEDFKKFYPTTTLVTGFDIIFFWVARMITMGLEFTGKAPFSTVYIHGLIRDEKGQKMSKSKGNTIDPVKIIDKYGSDALRFTMTSLCTYGGQDIKISDERFEYGRNFANKIWNASRFVLMNLAGVDNKEIDFKNLTIADKWILDKLNKTAKEVNENIKEFRIGEVAHTLYDFFWNSYCDWYVEIAKIQLQDENLKLNTQRVLRYVLDMSLRMLHPIMPHITERVWQLIPKKTDCKALIVAEFPQYDEKLAFPKEAKEMELVFETITSLRNLRQGFNIAMSVKFDIIINADKDEEPIFKEIEAYIKRLARVENISYLESGTDVPKKSAAAVVWASRIIVPLENLIDFNEEIARQQKKLDKLTAEKKSMEGRINNPKFVANAPKELIEQTKDRINEITLQEKTIEELINSLKN</sequence>
<reference evidence="15" key="1">
    <citation type="submission" date="2020-10" db="EMBL/GenBank/DDBJ databases">
        <authorList>
            <person name="Gilroy R."/>
        </authorList>
    </citation>
    <scope>NUCLEOTIDE SEQUENCE</scope>
    <source>
        <strain evidence="15">CHK152-2994</strain>
    </source>
</reference>
<dbReference type="Proteomes" id="UP000824139">
    <property type="component" value="Unassembled WGS sequence"/>
</dbReference>
<evidence type="ECO:0000256" key="3">
    <source>
        <dbReference type="ARBA" id="ARBA00022490"/>
    </source>
</evidence>
<dbReference type="Pfam" id="PF10458">
    <property type="entry name" value="Val_tRNA-synt_C"/>
    <property type="match status" value="1"/>
</dbReference>
<proteinExistence type="inferred from homology"/>
<feature type="domain" description="Aminoacyl-tRNA synthetase class Ia" evidence="12">
    <location>
        <begin position="445"/>
        <end position="569"/>
    </location>
</feature>
<feature type="domain" description="Methionyl/Valyl/Leucyl/Isoleucyl-tRNA synthetase anticodon-binding" evidence="13">
    <location>
        <begin position="612"/>
        <end position="757"/>
    </location>
</feature>
<dbReference type="EMBL" id="DVJO01000095">
    <property type="protein sequence ID" value="HIS82835.1"/>
    <property type="molecule type" value="Genomic_DNA"/>
</dbReference>
<dbReference type="PANTHER" id="PTHR11946">
    <property type="entry name" value="VALYL-TRNA SYNTHETASES"/>
    <property type="match status" value="1"/>
</dbReference>
<evidence type="ECO:0000256" key="11">
    <source>
        <dbReference type="HAMAP-Rule" id="MF_02004"/>
    </source>
</evidence>
<evidence type="ECO:0000256" key="2">
    <source>
        <dbReference type="ARBA" id="ARBA00011245"/>
    </source>
</evidence>
<reference evidence="15" key="2">
    <citation type="journal article" date="2021" name="PeerJ">
        <title>Extensive microbial diversity within the chicken gut microbiome revealed by metagenomics and culture.</title>
        <authorList>
            <person name="Gilroy R."/>
            <person name="Ravi A."/>
            <person name="Getino M."/>
            <person name="Pursley I."/>
            <person name="Horton D.L."/>
            <person name="Alikhan N.F."/>
            <person name="Baker D."/>
            <person name="Gharbi K."/>
            <person name="Hall N."/>
            <person name="Watson M."/>
            <person name="Adriaenssens E.M."/>
            <person name="Foster-Nyarko E."/>
            <person name="Jarju S."/>
            <person name="Secka A."/>
            <person name="Antonio M."/>
            <person name="Oren A."/>
            <person name="Chaudhuri R.R."/>
            <person name="La Ragione R."/>
            <person name="Hildebrand F."/>
            <person name="Pallen M.J."/>
        </authorList>
    </citation>
    <scope>NUCLEOTIDE SEQUENCE</scope>
    <source>
        <strain evidence="15">CHK152-2994</strain>
    </source>
</reference>
<dbReference type="SUPFAM" id="SSF50677">
    <property type="entry name" value="ValRS/IleRS/LeuRS editing domain"/>
    <property type="match status" value="1"/>
</dbReference>
<feature type="domain" description="Aminoacyl-tRNA synthetase class Ia" evidence="12">
    <location>
        <begin position="24"/>
        <end position="439"/>
    </location>
</feature>